<dbReference type="OrthoDB" id="1468518at2759"/>
<feature type="domain" description="Gnk2-homologous" evidence="6">
    <location>
        <begin position="139"/>
        <end position="247"/>
    </location>
</feature>
<organism evidence="7 8">
    <name type="scientific">Rhamnella rubrinervis</name>
    <dbReference type="NCBI Taxonomy" id="2594499"/>
    <lineage>
        <taxon>Eukaryota</taxon>
        <taxon>Viridiplantae</taxon>
        <taxon>Streptophyta</taxon>
        <taxon>Embryophyta</taxon>
        <taxon>Tracheophyta</taxon>
        <taxon>Spermatophyta</taxon>
        <taxon>Magnoliopsida</taxon>
        <taxon>eudicotyledons</taxon>
        <taxon>Gunneridae</taxon>
        <taxon>Pentapetalae</taxon>
        <taxon>rosids</taxon>
        <taxon>fabids</taxon>
        <taxon>Rosales</taxon>
        <taxon>Rhamnaceae</taxon>
        <taxon>rhamnoid group</taxon>
        <taxon>Rhamneae</taxon>
        <taxon>Rhamnella</taxon>
    </lineage>
</organism>
<dbReference type="Pfam" id="PF01657">
    <property type="entry name" value="Stress-antifung"/>
    <property type="match status" value="2"/>
</dbReference>
<dbReference type="AlphaFoldDB" id="A0A8K0HFU4"/>
<dbReference type="PANTHER" id="PTHR32099:SF51">
    <property type="entry name" value="CYSTEINE-RICH RECEPTOR-LIKE PROTEIN KINASE 25 ISOFORM X1"/>
    <property type="match status" value="1"/>
</dbReference>
<keyword evidence="1 5" id="KW-0732">Signal</keyword>
<dbReference type="EMBL" id="VOIH02000003">
    <property type="protein sequence ID" value="KAF3451646.1"/>
    <property type="molecule type" value="Genomic_DNA"/>
</dbReference>
<dbReference type="CDD" id="cd23509">
    <property type="entry name" value="Gnk2-like"/>
    <property type="match status" value="2"/>
</dbReference>
<keyword evidence="4" id="KW-0472">Membrane</keyword>
<sequence>MDLALTNSIYLFLIFIAVLITQAIAQPSFSGRYCDVGKNYTTNSTYQANLNHLLSTFPPNIYTADHTGFYNSTYGQNSDKVYAMGLCRGDVKPEACRSCLNYSTNSIKENCPNQKEAIEWYAECMLRYSNRSIFGVVETNPRYWFWNVNNVTSNVDDFNQVLNALLSDLKDKAAAGGSLLKHATGNETAPNFQTIYAQLQCTPDLSQTQCTRCLDVAMADIPRWCDGKQSAAIISPSCNLRFELYLFYEPSSPIADAPPPSPPSPSINNRTTTQGKKSNTSRTIIIVVVPTVVCVVLIISICACLRIKRKEGEEEISN</sequence>
<dbReference type="PANTHER" id="PTHR32099">
    <property type="entry name" value="CYSTEINE-RICH REPEAT SECRETORY PROTEIN"/>
    <property type="match status" value="1"/>
</dbReference>
<dbReference type="InterPro" id="IPR002902">
    <property type="entry name" value="GNK2"/>
</dbReference>
<evidence type="ECO:0000256" key="1">
    <source>
        <dbReference type="ARBA" id="ARBA00022729"/>
    </source>
</evidence>
<feature type="domain" description="Gnk2-homologous" evidence="6">
    <location>
        <begin position="28"/>
        <end position="133"/>
    </location>
</feature>
<comment type="caution">
    <text evidence="7">The sequence shown here is derived from an EMBL/GenBank/DDBJ whole genome shotgun (WGS) entry which is preliminary data.</text>
</comment>
<feature type="compositionally biased region" description="Pro residues" evidence="3">
    <location>
        <begin position="256"/>
        <end position="265"/>
    </location>
</feature>
<feature type="region of interest" description="Disordered" evidence="3">
    <location>
        <begin position="255"/>
        <end position="276"/>
    </location>
</feature>
<evidence type="ECO:0000256" key="4">
    <source>
        <dbReference type="SAM" id="Phobius"/>
    </source>
</evidence>
<feature type="signal peptide" evidence="5">
    <location>
        <begin position="1"/>
        <end position="25"/>
    </location>
</feature>
<name>A0A8K0HFU4_9ROSA</name>
<proteinExistence type="predicted"/>
<evidence type="ECO:0000256" key="5">
    <source>
        <dbReference type="SAM" id="SignalP"/>
    </source>
</evidence>
<dbReference type="InterPro" id="IPR038408">
    <property type="entry name" value="GNK2_sf"/>
</dbReference>
<protein>
    <recommendedName>
        <fullName evidence="6">Gnk2-homologous domain-containing protein</fullName>
    </recommendedName>
</protein>
<evidence type="ECO:0000313" key="8">
    <source>
        <dbReference type="Proteomes" id="UP000796880"/>
    </source>
</evidence>
<dbReference type="FunFam" id="3.30.430.20:FF:000003">
    <property type="entry name" value="Cysteine-rich RLK (RECEPTOR-like protein kinase) 10"/>
    <property type="match status" value="1"/>
</dbReference>
<dbReference type="FunFam" id="3.30.430.20:FF:000002">
    <property type="entry name" value="Cysteine-rich receptor-like protein kinase 10"/>
    <property type="match status" value="1"/>
</dbReference>
<evidence type="ECO:0000259" key="6">
    <source>
        <dbReference type="PROSITE" id="PS51473"/>
    </source>
</evidence>
<accession>A0A8K0HFU4</accession>
<dbReference type="Proteomes" id="UP000796880">
    <property type="component" value="Unassembled WGS sequence"/>
</dbReference>
<keyword evidence="4" id="KW-0812">Transmembrane</keyword>
<keyword evidence="4" id="KW-1133">Transmembrane helix</keyword>
<evidence type="ECO:0000256" key="2">
    <source>
        <dbReference type="ARBA" id="ARBA00022737"/>
    </source>
</evidence>
<reference evidence="7" key="1">
    <citation type="submission" date="2020-03" db="EMBL/GenBank/DDBJ databases">
        <title>A high-quality chromosome-level genome assembly of a woody plant with both climbing and erect habits, Rhamnella rubrinervis.</title>
        <authorList>
            <person name="Lu Z."/>
            <person name="Yang Y."/>
            <person name="Zhu X."/>
            <person name="Sun Y."/>
        </authorList>
    </citation>
    <scope>NUCLEOTIDE SEQUENCE</scope>
    <source>
        <strain evidence="7">BYM</strain>
        <tissue evidence="7">Leaf</tissue>
    </source>
</reference>
<keyword evidence="2" id="KW-0677">Repeat</keyword>
<keyword evidence="8" id="KW-1185">Reference proteome</keyword>
<feature type="transmembrane region" description="Helical" evidence="4">
    <location>
        <begin position="284"/>
        <end position="305"/>
    </location>
</feature>
<dbReference type="Gene3D" id="3.30.430.20">
    <property type="entry name" value="Gnk2 domain, C-X8-C-X2-C motif"/>
    <property type="match status" value="2"/>
</dbReference>
<feature type="chain" id="PRO_5035460173" description="Gnk2-homologous domain-containing protein" evidence="5">
    <location>
        <begin position="26"/>
        <end position="318"/>
    </location>
</feature>
<evidence type="ECO:0000313" key="7">
    <source>
        <dbReference type="EMBL" id="KAF3451646.1"/>
    </source>
</evidence>
<dbReference type="PROSITE" id="PS51473">
    <property type="entry name" value="GNK2"/>
    <property type="match status" value="2"/>
</dbReference>
<evidence type="ECO:0000256" key="3">
    <source>
        <dbReference type="SAM" id="MobiDB-lite"/>
    </source>
</evidence>
<gene>
    <name evidence="7" type="ORF">FNV43_RR07741</name>
</gene>